<feature type="signal peptide" evidence="1">
    <location>
        <begin position="1"/>
        <end position="19"/>
    </location>
</feature>
<accession>A0A7W8I0F5</accession>
<feature type="chain" id="PRO_5030791876" evidence="1">
    <location>
        <begin position="20"/>
        <end position="138"/>
    </location>
</feature>
<keyword evidence="3" id="KW-1185">Reference proteome</keyword>
<organism evidence="2 3">
    <name type="scientific">Brevundimonas basaltis</name>
    <dbReference type="NCBI Taxonomy" id="472166"/>
    <lineage>
        <taxon>Bacteria</taxon>
        <taxon>Pseudomonadati</taxon>
        <taxon>Pseudomonadota</taxon>
        <taxon>Alphaproteobacteria</taxon>
        <taxon>Caulobacterales</taxon>
        <taxon>Caulobacteraceae</taxon>
        <taxon>Brevundimonas</taxon>
    </lineage>
</organism>
<dbReference type="RefSeq" id="WP_183254631.1">
    <property type="nucleotide sequence ID" value="NZ_BAAAFF010000002.1"/>
</dbReference>
<protein>
    <submittedName>
        <fullName evidence="2">Outer membrane protein OmpA-like peptidoglycan-associated protein</fullName>
    </submittedName>
</protein>
<gene>
    <name evidence="2" type="ORF">HNQ67_001865</name>
</gene>
<name>A0A7W8I0F5_9CAUL</name>
<dbReference type="Proteomes" id="UP000566663">
    <property type="component" value="Unassembled WGS sequence"/>
</dbReference>
<dbReference type="InterPro" id="IPR036737">
    <property type="entry name" value="OmpA-like_sf"/>
</dbReference>
<comment type="caution">
    <text evidence="2">The sequence shown here is derived from an EMBL/GenBank/DDBJ whole genome shotgun (WGS) entry which is preliminary data.</text>
</comment>
<dbReference type="Gene3D" id="3.30.1330.60">
    <property type="entry name" value="OmpA-like domain"/>
    <property type="match status" value="1"/>
</dbReference>
<evidence type="ECO:0000313" key="2">
    <source>
        <dbReference type="EMBL" id="MBB5292345.1"/>
    </source>
</evidence>
<keyword evidence="1" id="KW-0732">Signal</keyword>
<evidence type="ECO:0000256" key="1">
    <source>
        <dbReference type="SAM" id="SignalP"/>
    </source>
</evidence>
<proteinExistence type="predicted"/>
<sequence length="138" mass="14779">MLNMVTAALVIALSGAAQPSPDCTNVKVYFETGDANLTPGAESLVDSTYHTFTLIEDPGATATIVGHIDGDERARGLTALDEERVTAVWSRLETRRAGSDAPWTFTVSSMDDTAPARVASGREPRNRRVEIRICPMGA</sequence>
<reference evidence="2 3" key="1">
    <citation type="submission" date="2020-08" db="EMBL/GenBank/DDBJ databases">
        <title>Genomic Encyclopedia of Type Strains, Phase IV (KMG-IV): sequencing the most valuable type-strain genomes for metagenomic binning, comparative biology and taxonomic classification.</title>
        <authorList>
            <person name="Goeker M."/>
        </authorList>
    </citation>
    <scope>NUCLEOTIDE SEQUENCE [LARGE SCALE GENOMIC DNA]</scope>
    <source>
        <strain evidence="2 3">DSM 25335</strain>
    </source>
</reference>
<dbReference type="SUPFAM" id="SSF103088">
    <property type="entry name" value="OmpA-like"/>
    <property type="match status" value="1"/>
</dbReference>
<evidence type="ECO:0000313" key="3">
    <source>
        <dbReference type="Proteomes" id="UP000566663"/>
    </source>
</evidence>
<dbReference type="AlphaFoldDB" id="A0A7W8I0F5"/>
<dbReference type="EMBL" id="JACHFZ010000003">
    <property type="protein sequence ID" value="MBB5292345.1"/>
    <property type="molecule type" value="Genomic_DNA"/>
</dbReference>